<protein>
    <submittedName>
        <fullName evidence="1">Uncharacterized protein</fullName>
    </submittedName>
</protein>
<sequence length="160" mass="18418">MAAATSPSPPPFRGAIAASLRIWFTREVKQTFEQILYFDVDELLRIPVANEPWKSCYVPTGQIEPKTSDWGQTRGIREAGQIGRPHEVSSLLELSDESWEMVVLKPYFQELEISLGEIFPGCHFDPIYDPTEPTREDVERLCMVPKIRNNQRNRGRWLKA</sequence>
<proteinExistence type="predicted"/>
<dbReference type="Proteomes" id="UP000016929">
    <property type="component" value="Unassembled WGS sequence"/>
</dbReference>
<keyword evidence="2" id="KW-1185">Reference proteome</keyword>
<organism evidence="1 2">
    <name type="scientific">Fusarium oxysporum f. sp. cubense (strain race 4)</name>
    <name type="common">Panama disease fungus</name>
    <dbReference type="NCBI Taxonomy" id="2502994"/>
    <lineage>
        <taxon>Eukaryota</taxon>
        <taxon>Fungi</taxon>
        <taxon>Dikarya</taxon>
        <taxon>Ascomycota</taxon>
        <taxon>Pezizomycotina</taxon>
        <taxon>Sordariomycetes</taxon>
        <taxon>Hypocreomycetidae</taxon>
        <taxon>Hypocreales</taxon>
        <taxon>Nectriaceae</taxon>
        <taxon>Fusarium</taxon>
        <taxon>Fusarium oxysporum species complex</taxon>
    </lineage>
</organism>
<dbReference type="HOGENOM" id="CLU_1652198_0_0_1"/>
<evidence type="ECO:0000313" key="2">
    <source>
        <dbReference type="Proteomes" id="UP000016929"/>
    </source>
</evidence>
<reference evidence="2" key="2">
    <citation type="journal article" date="2014" name="PLoS ONE">
        <title>Genome and Transcriptome Analysis of the Fungal Pathogen Fusarium oxysporum f. sp. cubense Causing Banana Vascular Wilt Disease.</title>
        <authorList>
            <person name="Guo L."/>
            <person name="Han L."/>
            <person name="Yang L."/>
            <person name="Zeng H."/>
            <person name="Fan D."/>
            <person name="Zhu Y."/>
            <person name="Feng Y."/>
            <person name="Wang G."/>
            <person name="Peng C."/>
            <person name="Jiang X."/>
            <person name="Zhou D."/>
            <person name="Ni P."/>
            <person name="Liang C."/>
            <person name="Liu L."/>
            <person name="Wang J."/>
            <person name="Mao C."/>
            <person name="Fang X."/>
            <person name="Peng M."/>
            <person name="Huang J."/>
        </authorList>
    </citation>
    <scope>NUCLEOTIDE SEQUENCE [LARGE SCALE GENOMIC DNA]</scope>
    <source>
        <strain evidence="2">race 4</strain>
    </source>
</reference>
<name>N1RM20_FUSC4</name>
<accession>N1RM20</accession>
<evidence type="ECO:0000313" key="1">
    <source>
        <dbReference type="EMBL" id="EMT66824.1"/>
    </source>
</evidence>
<dbReference type="AlphaFoldDB" id="N1RM20"/>
<dbReference type="EMBL" id="KB726985">
    <property type="protein sequence ID" value="EMT66824.1"/>
    <property type="molecule type" value="Genomic_DNA"/>
</dbReference>
<gene>
    <name evidence="1" type="ORF">FOC4_g10000104</name>
</gene>
<reference evidence="2" key="1">
    <citation type="submission" date="2012-09" db="EMBL/GenBank/DDBJ databases">
        <title>Genome sequencing and comparative transcriptomics of race 1 and race 4 of banana pathogen: Fusarium oxysporum f. sp. cubense.</title>
        <authorList>
            <person name="Fang X."/>
            <person name="Huang J."/>
        </authorList>
    </citation>
    <scope>NUCLEOTIDE SEQUENCE [LARGE SCALE GENOMIC DNA]</scope>
    <source>
        <strain evidence="2">race 4</strain>
    </source>
</reference>